<dbReference type="PROSITE" id="PS50405">
    <property type="entry name" value="GST_CTER"/>
    <property type="match status" value="1"/>
</dbReference>
<dbReference type="RefSeq" id="XP_024321458.1">
    <property type="nucleotide sequence ID" value="XM_024470949.1"/>
</dbReference>
<dbReference type="EMBL" id="KV441405">
    <property type="protein sequence ID" value="OAF56161.1"/>
    <property type="molecule type" value="Genomic_DNA"/>
</dbReference>
<dbReference type="PANTHER" id="PTHR44051">
    <property type="entry name" value="GLUTATHIONE S-TRANSFERASE-RELATED"/>
    <property type="match status" value="1"/>
</dbReference>
<dbReference type="VEuPathDB" id="FungiDB:GMDG_04444"/>
<keyword evidence="2" id="KW-1133">Transmembrane helix</keyword>
<dbReference type="GeneID" id="36290422"/>
<evidence type="ECO:0000313" key="5">
    <source>
        <dbReference type="EMBL" id="OAF56161.1"/>
    </source>
</evidence>
<accession>A0A177A4J6</accession>
<dbReference type="Pfam" id="PF00043">
    <property type="entry name" value="GST_C"/>
    <property type="match status" value="1"/>
</dbReference>
<dbReference type="InterPro" id="IPR036282">
    <property type="entry name" value="Glutathione-S-Trfase_C_sf"/>
</dbReference>
<feature type="domain" description="GST C-terminal" evidence="4">
    <location>
        <begin position="164"/>
        <end position="306"/>
    </location>
</feature>
<dbReference type="PANTHER" id="PTHR44051:SF9">
    <property type="entry name" value="GLUTATHIONE S-TRANSFERASE 1"/>
    <property type="match status" value="1"/>
</dbReference>
<evidence type="ECO:0000256" key="1">
    <source>
        <dbReference type="ARBA" id="ARBA00007409"/>
    </source>
</evidence>
<proteinExistence type="inferred from homology"/>
<dbReference type="OrthoDB" id="2098326at2759"/>
<keyword evidence="2" id="KW-0472">Membrane</keyword>
<dbReference type="SFLD" id="SFLDS00019">
    <property type="entry name" value="Glutathione_Transferase_(cytos"/>
    <property type="match status" value="1"/>
</dbReference>
<dbReference type="Proteomes" id="UP000077154">
    <property type="component" value="Unassembled WGS sequence"/>
</dbReference>
<dbReference type="PROSITE" id="PS50404">
    <property type="entry name" value="GST_NTER"/>
    <property type="match status" value="1"/>
</dbReference>
<dbReference type="Gene3D" id="3.40.30.10">
    <property type="entry name" value="Glutaredoxin"/>
    <property type="match status" value="1"/>
</dbReference>
<name>A0A177A4J6_9PEZI</name>
<dbReference type="InterPro" id="IPR010987">
    <property type="entry name" value="Glutathione-S-Trfase_C-like"/>
</dbReference>
<dbReference type="InterPro" id="IPR004046">
    <property type="entry name" value="GST_C"/>
</dbReference>
<dbReference type="CDD" id="cd03046">
    <property type="entry name" value="GST_N_GTT1_like"/>
    <property type="match status" value="1"/>
</dbReference>
<evidence type="ECO:0000256" key="2">
    <source>
        <dbReference type="SAM" id="Phobius"/>
    </source>
</evidence>
<dbReference type="SUPFAM" id="SSF52833">
    <property type="entry name" value="Thioredoxin-like"/>
    <property type="match status" value="1"/>
</dbReference>
<dbReference type="AlphaFoldDB" id="A0A177A4J6"/>
<dbReference type="CDD" id="cd03189">
    <property type="entry name" value="GST_C_GTT1_like"/>
    <property type="match status" value="1"/>
</dbReference>
<evidence type="ECO:0000259" key="3">
    <source>
        <dbReference type="PROSITE" id="PS50404"/>
    </source>
</evidence>
<dbReference type="InterPro" id="IPR040079">
    <property type="entry name" value="Glutathione_S-Trfase"/>
</dbReference>
<feature type="transmembrane region" description="Helical" evidence="2">
    <location>
        <begin position="174"/>
        <end position="195"/>
    </location>
</feature>
<comment type="similarity">
    <text evidence="1">Belongs to the GST superfamily.</text>
</comment>
<dbReference type="Gene3D" id="1.20.1050.10">
    <property type="match status" value="1"/>
</dbReference>
<evidence type="ECO:0008006" key="6">
    <source>
        <dbReference type="Google" id="ProtNLM"/>
    </source>
</evidence>
<dbReference type="InterPro" id="IPR004045">
    <property type="entry name" value="Glutathione_S-Trfase_N"/>
</dbReference>
<gene>
    <name evidence="5" type="ORF">VC83_07376</name>
</gene>
<organism evidence="5">
    <name type="scientific">Pseudogymnoascus destructans</name>
    <dbReference type="NCBI Taxonomy" id="655981"/>
    <lineage>
        <taxon>Eukaryota</taxon>
        <taxon>Fungi</taxon>
        <taxon>Dikarya</taxon>
        <taxon>Ascomycota</taxon>
        <taxon>Pezizomycotina</taxon>
        <taxon>Leotiomycetes</taxon>
        <taxon>Thelebolales</taxon>
        <taxon>Thelebolaceae</taxon>
        <taxon>Pseudogymnoascus</taxon>
    </lineage>
</organism>
<protein>
    <recommendedName>
        <fullName evidence="6">Glutathione S-transferase</fullName>
    </recommendedName>
</protein>
<evidence type="ECO:0000259" key="4">
    <source>
        <dbReference type="PROSITE" id="PS50405"/>
    </source>
</evidence>
<dbReference type="Pfam" id="PF13409">
    <property type="entry name" value="GST_N_2"/>
    <property type="match status" value="1"/>
</dbReference>
<sequence>MRLGSRLISQHICPPSFTVVIASRTKHKIANPSFLIPIHLLTMAETTALASAVQTSDTPQITLYWLEQSRSQRILWLLIELSLPYTLTVFHRDPKTHFAPPELKAIHPLGKSPVISIKPPGGGPDVVLAESGLIAEYLTEHFGAGTTLAPQRWQEGKEGQVGGETEAWMRYKYLLHYCEGSLMPLLIVLLIGMSIKDAPVPFFIRPITSRVASEIRTSYLDANFETTFSFLEEQIKTSPGGGKYLCGEHLTAADILISFPLIAAKVRGGLIPKEKYPLLKAYVDMLEEEEGYKKSIAKVEEVDGKFSAMI</sequence>
<dbReference type="SUPFAM" id="SSF47616">
    <property type="entry name" value="GST C-terminal domain-like"/>
    <property type="match status" value="1"/>
</dbReference>
<keyword evidence="2" id="KW-0812">Transmembrane</keyword>
<feature type="domain" description="GST N-terminal" evidence="3">
    <location>
        <begin position="58"/>
        <end position="146"/>
    </location>
</feature>
<dbReference type="SFLD" id="SFLDG00358">
    <property type="entry name" value="Main_(cytGST)"/>
    <property type="match status" value="1"/>
</dbReference>
<reference evidence="5" key="1">
    <citation type="submission" date="2016-03" db="EMBL/GenBank/DDBJ databases">
        <title>Updated assembly of Pseudogymnoascus destructans, the fungus causing white-nose syndrome of bats.</title>
        <authorList>
            <person name="Palmer J.M."/>
            <person name="Drees K.P."/>
            <person name="Foster J.T."/>
            <person name="Lindner D.L."/>
        </authorList>
    </citation>
    <scope>NUCLEOTIDE SEQUENCE [LARGE SCALE GENOMIC DNA]</scope>
    <source>
        <strain evidence="5">20631-21</strain>
    </source>
</reference>
<dbReference type="InterPro" id="IPR036249">
    <property type="entry name" value="Thioredoxin-like_sf"/>
</dbReference>